<dbReference type="STRING" id="112901.SAMN04488500_103152"/>
<dbReference type="EMBL" id="FWXI01000003">
    <property type="protein sequence ID" value="SMC45571.1"/>
    <property type="molecule type" value="Genomic_DNA"/>
</dbReference>
<feature type="region of interest" description="Disordered" evidence="1">
    <location>
        <begin position="28"/>
        <end position="56"/>
    </location>
</feature>
<keyword evidence="2" id="KW-0732">Signal</keyword>
<evidence type="ECO:0000259" key="3">
    <source>
        <dbReference type="Pfam" id="PF18050"/>
    </source>
</evidence>
<keyword evidence="5" id="KW-1185">Reference proteome</keyword>
<feature type="chain" id="PRO_5038643761" description="Cyclophilin-like domain-containing protein" evidence="2">
    <location>
        <begin position="22"/>
        <end position="182"/>
    </location>
</feature>
<dbReference type="SUPFAM" id="SSF50891">
    <property type="entry name" value="Cyclophilin-like"/>
    <property type="match status" value="1"/>
</dbReference>
<evidence type="ECO:0000256" key="1">
    <source>
        <dbReference type="SAM" id="MobiDB-lite"/>
    </source>
</evidence>
<dbReference type="InterPro" id="IPR029000">
    <property type="entry name" value="Cyclophilin-like_dom_sf"/>
</dbReference>
<dbReference type="RefSeq" id="WP_217805874.1">
    <property type="nucleotide sequence ID" value="NZ_CP155572.1"/>
</dbReference>
<name>A0A1W1ZBJ2_9FIRM</name>
<feature type="signal peptide" evidence="2">
    <location>
        <begin position="1"/>
        <end position="21"/>
    </location>
</feature>
<evidence type="ECO:0000313" key="5">
    <source>
        <dbReference type="Proteomes" id="UP000192738"/>
    </source>
</evidence>
<proteinExistence type="predicted"/>
<feature type="compositionally biased region" description="Low complexity" evidence="1">
    <location>
        <begin position="41"/>
        <end position="56"/>
    </location>
</feature>
<gene>
    <name evidence="4" type="ORF">SAMN04488500_103152</name>
</gene>
<evidence type="ECO:0000256" key="2">
    <source>
        <dbReference type="SAM" id="SignalP"/>
    </source>
</evidence>
<reference evidence="4 5" key="1">
    <citation type="submission" date="2017-04" db="EMBL/GenBank/DDBJ databases">
        <authorList>
            <person name="Afonso C.L."/>
            <person name="Miller P.J."/>
            <person name="Scott M.A."/>
            <person name="Spackman E."/>
            <person name="Goraichik I."/>
            <person name="Dimitrov K.M."/>
            <person name="Suarez D.L."/>
            <person name="Swayne D.E."/>
        </authorList>
    </citation>
    <scope>NUCLEOTIDE SEQUENCE [LARGE SCALE GENOMIC DNA]</scope>
    <source>
        <strain evidence="4 5">DSM 5090</strain>
    </source>
</reference>
<dbReference type="Gene3D" id="2.40.100.20">
    <property type="match status" value="1"/>
</dbReference>
<evidence type="ECO:0000313" key="4">
    <source>
        <dbReference type="EMBL" id="SMC45571.1"/>
    </source>
</evidence>
<organism evidence="4 5">
    <name type="scientific">Sporomusa malonica</name>
    <dbReference type="NCBI Taxonomy" id="112901"/>
    <lineage>
        <taxon>Bacteria</taxon>
        <taxon>Bacillati</taxon>
        <taxon>Bacillota</taxon>
        <taxon>Negativicutes</taxon>
        <taxon>Selenomonadales</taxon>
        <taxon>Sporomusaceae</taxon>
        <taxon>Sporomusa</taxon>
    </lineage>
</organism>
<dbReference type="InterPro" id="IPR041183">
    <property type="entry name" value="Cyclophilin-like"/>
</dbReference>
<dbReference type="Pfam" id="PF18050">
    <property type="entry name" value="Cyclophil_like2"/>
    <property type="match status" value="1"/>
</dbReference>
<protein>
    <recommendedName>
        <fullName evidence="3">Cyclophilin-like domain-containing protein</fullName>
    </recommendedName>
</protein>
<accession>A0A1W1ZBJ2</accession>
<dbReference type="PROSITE" id="PS51257">
    <property type="entry name" value="PROKAR_LIPOPROTEIN"/>
    <property type="match status" value="1"/>
</dbReference>
<dbReference type="Proteomes" id="UP000192738">
    <property type="component" value="Unassembled WGS sequence"/>
</dbReference>
<sequence length="182" mass="19536">MMKKFLNVFVAVMVGFAISLAGCGPETAKGGENNPGTAQPDSAQGGTASSGQGATADTAKTFQGTKIKLTFDGGEAVAELYDNPTSRDLVAMLPLTLSFKDFNSTEKIAYPPRRLSTENAPFGLVPSEGDLALFAPWGNLVIYYHDFRYSKDLVSLGHFTSGLEQLAKMNRDFTVRIEAVNQ</sequence>
<dbReference type="AlphaFoldDB" id="A0A1W1ZBJ2"/>
<feature type="domain" description="Cyclophilin-like" evidence="3">
    <location>
        <begin position="69"/>
        <end position="178"/>
    </location>
</feature>